<feature type="domain" description="DUF4124" evidence="2">
    <location>
        <begin position="16"/>
        <end position="49"/>
    </location>
</feature>
<dbReference type="AlphaFoldDB" id="A0A7G8PZ22"/>
<dbReference type="EMBL" id="CP060412">
    <property type="protein sequence ID" value="QNJ99779.1"/>
    <property type="molecule type" value="Genomic_DNA"/>
</dbReference>
<dbReference type="Proteomes" id="UP000515873">
    <property type="component" value="Chromosome"/>
</dbReference>
<proteinExistence type="predicted"/>
<gene>
    <name evidence="3" type="ORF">H8F01_11520</name>
</gene>
<reference evidence="3 4" key="1">
    <citation type="submission" date="2020-08" db="EMBL/GenBank/DDBJ databases">
        <title>Dyella sp. G9 isolated from forest soil.</title>
        <authorList>
            <person name="Fu J."/>
            <person name="Qiu L."/>
        </authorList>
    </citation>
    <scope>NUCLEOTIDE SEQUENCE [LARGE SCALE GENOMIC DNA]</scope>
    <source>
        <strain evidence="3 4">G9</strain>
    </source>
</reference>
<dbReference type="KEGG" id="dtl:H8F01_11520"/>
<organism evidence="3 4">
    <name type="scientific">Dyella telluris</name>
    <dbReference type="NCBI Taxonomy" id="2763498"/>
    <lineage>
        <taxon>Bacteria</taxon>
        <taxon>Pseudomonadati</taxon>
        <taxon>Pseudomonadota</taxon>
        <taxon>Gammaproteobacteria</taxon>
        <taxon>Lysobacterales</taxon>
        <taxon>Rhodanobacteraceae</taxon>
        <taxon>Dyella</taxon>
    </lineage>
</organism>
<sequence length="197" mass="20812">MPENGWASWLAAGLLLLALLVPGHAHADIYKCVKGGSVAYQESPCEGSNVQATHIEDHASDHFVGCFAAVDRQYAHYYEVRANGAGTYQLLDERNPLGSGSVLKQATPEELAAVGSGLHIKITGGLSRYSAPTRTVAYTSRIGNRYVTSTTPVAQPISAYSLYGIYTGKDAGGQPVILLYSGGGLPQIITRSACPTL</sequence>
<name>A0A7G8PZ22_9GAMM</name>
<protein>
    <submittedName>
        <fullName evidence="3">DUF4124 domain-containing protein</fullName>
    </submittedName>
</protein>
<evidence type="ECO:0000259" key="2">
    <source>
        <dbReference type="Pfam" id="PF13511"/>
    </source>
</evidence>
<keyword evidence="4" id="KW-1185">Reference proteome</keyword>
<dbReference type="InterPro" id="IPR025392">
    <property type="entry name" value="DUF4124"/>
</dbReference>
<dbReference type="Pfam" id="PF13511">
    <property type="entry name" value="DUF4124"/>
    <property type="match status" value="1"/>
</dbReference>
<feature type="signal peptide" evidence="1">
    <location>
        <begin position="1"/>
        <end position="27"/>
    </location>
</feature>
<evidence type="ECO:0000313" key="4">
    <source>
        <dbReference type="Proteomes" id="UP000515873"/>
    </source>
</evidence>
<dbReference type="RefSeq" id="WP_187055271.1">
    <property type="nucleotide sequence ID" value="NZ_CP060412.1"/>
</dbReference>
<keyword evidence="1" id="KW-0732">Signal</keyword>
<evidence type="ECO:0000256" key="1">
    <source>
        <dbReference type="SAM" id="SignalP"/>
    </source>
</evidence>
<accession>A0A7G8PZ22</accession>
<evidence type="ECO:0000313" key="3">
    <source>
        <dbReference type="EMBL" id="QNJ99779.1"/>
    </source>
</evidence>
<feature type="chain" id="PRO_5028969535" evidence="1">
    <location>
        <begin position="28"/>
        <end position="197"/>
    </location>
</feature>